<keyword evidence="3" id="KW-0479">Metal-binding</keyword>
<keyword evidence="5 9" id="KW-0378">Hydrolase</keyword>
<keyword evidence="6" id="KW-0106">Calcium</keyword>
<dbReference type="InterPro" id="IPR011118">
    <property type="entry name" value="Tannase/feruloyl_esterase"/>
</dbReference>
<organism evidence="9 10">
    <name type="scientific">Piscinibacter koreensis</name>
    <dbReference type="NCBI Taxonomy" id="2742824"/>
    <lineage>
        <taxon>Bacteria</taxon>
        <taxon>Pseudomonadati</taxon>
        <taxon>Pseudomonadota</taxon>
        <taxon>Betaproteobacteria</taxon>
        <taxon>Burkholderiales</taxon>
        <taxon>Sphaerotilaceae</taxon>
        <taxon>Piscinibacter</taxon>
    </lineage>
</organism>
<feature type="signal peptide" evidence="8">
    <location>
        <begin position="1"/>
        <end position="25"/>
    </location>
</feature>
<evidence type="ECO:0000256" key="2">
    <source>
        <dbReference type="ARBA" id="ARBA00022487"/>
    </source>
</evidence>
<comment type="similarity">
    <text evidence="1">Belongs to the tannase family.</text>
</comment>
<keyword evidence="4 8" id="KW-0732">Signal</keyword>
<gene>
    <name evidence="9" type="ORF">HQN59_03500</name>
</gene>
<name>A0A7Y6TV84_9BURK</name>
<dbReference type="AlphaFoldDB" id="A0A7Y6TV84"/>
<protein>
    <submittedName>
        <fullName evidence="9">Tannase/feruloyl esterase family alpha/beta hydrolase</fullName>
    </submittedName>
</protein>
<evidence type="ECO:0000256" key="3">
    <source>
        <dbReference type="ARBA" id="ARBA00022723"/>
    </source>
</evidence>
<dbReference type="Pfam" id="PF07519">
    <property type="entry name" value="Tannase"/>
    <property type="match status" value="1"/>
</dbReference>
<proteinExistence type="inferred from homology"/>
<evidence type="ECO:0000256" key="5">
    <source>
        <dbReference type="ARBA" id="ARBA00022801"/>
    </source>
</evidence>
<evidence type="ECO:0000256" key="8">
    <source>
        <dbReference type="SAM" id="SignalP"/>
    </source>
</evidence>
<keyword evidence="10" id="KW-1185">Reference proteome</keyword>
<evidence type="ECO:0000256" key="6">
    <source>
        <dbReference type="ARBA" id="ARBA00022837"/>
    </source>
</evidence>
<dbReference type="InterPro" id="IPR029058">
    <property type="entry name" value="AB_hydrolase_fold"/>
</dbReference>
<sequence length="627" mass="65433">MNLRSIRPIALAAAVATGGAGAAHAADGYTIQSLNDQPTPEFVRDGNSVRIRVTAPSTALVLRSTVRLNGQNVTSLLVPDGSGALAGTVTGLRTGVNLFEVFAGKTSGPPLARYTVSTALTPQLGCASLVGIQIPPALLDEPADAVTITSAVPTAATATLPAHCIVRGTANPHVGANGTRFAIGFEVRLPTQWSGRLSFQGGGGNDGSIGAATGNSTGGLPTLARGFVVVSTDGGHTGGSAASFGFDEQARIDHAYNAYDKSAVIAKALTNLYYGKNPDRSYFQGCSGGGRQGMMFTQRFPEYFDGVIAGAPAMRVATGASISAAWESQVYRSIAPTNANGQPILSQAFSNADLTLVGNAILQQCDALDGLADGSVNNYQACNFDPGVLQCTGPKTASCLAPEQVTALRTGFGGPRNSAGQPLYVNWAYDPDISNAGWRSWKLGTSTTATPNSAFVSLIQDAMANEFFTPPDPAFNIFNFNFDTDPARMLAEDAIYGTWKDDQLAAYRAHGGKLLIYHGIADPIFSVVESIDYVNRVWARNGGQAEGSTFVRHFPVPGMVHCSGGPATDRFDSFAAIMDWVENGNAPDSLLATGAAFPGRSRPICAYPRQARYVGGDVNSASSFVCQ</sequence>
<keyword evidence="7" id="KW-1015">Disulfide bond</keyword>
<dbReference type="PANTHER" id="PTHR33938:SF15">
    <property type="entry name" value="FERULOYL ESTERASE B-RELATED"/>
    <property type="match status" value="1"/>
</dbReference>
<keyword evidence="2" id="KW-0719">Serine esterase</keyword>
<evidence type="ECO:0000256" key="4">
    <source>
        <dbReference type="ARBA" id="ARBA00022729"/>
    </source>
</evidence>
<dbReference type="SUPFAM" id="SSF53474">
    <property type="entry name" value="alpha/beta-Hydrolases"/>
    <property type="match status" value="1"/>
</dbReference>
<evidence type="ECO:0000313" key="10">
    <source>
        <dbReference type="Proteomes" id="UP000529637"/>
    </source>
</evidence>
<feature type="chain" id="PRO_5030629871" evidence="8">
    <location>
        <begin position="26"/>
        <end position="627"/>
    </location>
</feature>
<evidence type="ECO:0000313" key="9">
    <source>
        <dbReference type="EMBL" id="NUZ04819.1"/>
    </source>
</evidence>
<accession>A0A7Y6TV84</accession>
<evidence type="ECO:0000256" key="7">
    <source>
        <dbReference type="ARBA" id="ARBA00023157"/>
    </source>
</evidence>
<dbReference type="Proteomes" id="UP000529637">
    <property type="component" value="Unassembled WGS sequence"/>
</dbReference>
<evidence type="ECO:0000256" key="1">
    <source>
        <dbReference type="ARBA" id="ARBA00006249"/>
    </source>
</evidence>
<dbReference type="GO" id="GO:0052689">
    <property type="term" value="F:carboxylic ester hydrolase activity"/>
    <property type="evidence" value="ECO:0007669"/>
    <property type="project" value="UniProtKB-KW"/>
</dbReference>
<dbReference type="EMBL" id="JABWMJ010000001">
    <property type="protein sequence ID" value="NUZ04819.1"/>
    <property type="molecule type" value="Genomic_DNA"/>
</dbReference>
<dbReference type="PANTHER" id="PTHR33938">
    <property type="entry name" value="FERULOYL ESTERASE B-RELATED"/>
    <property type="match status" value="1"/>
</dbReference>
<dbReference type="RefSeq" id="WP_176066058.1">
    <property type="nucleotide sequence ID" value="NZ_JABWMJ010000001.1"/>
</dbReference>
<dbReference type="GO" id="GO:0046872">
    <property type="term" value="F:metal ion binding"/>
    <property type="evidence" value="ECO:0007669"/>
    <property type="project" value="UniProtKB-KW"/>
</dbReference>
<reference evidence="9 10" key="1">
    <citation type="submission" date="2020-06" db="EMBL/GenBank/DDBJ databases">
        <title>Schlegella sp. ID0723 isolated from air conditioner.</title>
        <authorList>
            <person name="Kim D.Y."/>
            <person name="Kim D.-U."/>
        </authorList>
    </citation>
    <scope>NUCLEOTIDE SEQUENCE [LARGE SCALE GENOMIC DNA]</scope>
    <source>
        <strain evidence="9 10">ID0723</strain>
    </source>
</reference>
<comment type="caution">
    <text evidence="9">The sequence shown here is derived from an EMBL/GenBank/DDBJ whole genome shotgun (WGS) entry which is preliminary data.</text>
</comment>
<dbReference type="Gene3D" id="3.40.50.1820">
    <property type="entry name" value="alpha/beta hydrolase"/>
    <property type="match status" value="1"/>
</dbReference>